<evidence type="ECO:0000256" key="3">
    <source>
        <dbReference type="ARBA" id="ARBA00022448"/>
    </source>
</evidence>
<dbReference type="InterPro" id="IPR023395">
    <property type="entry name" value="MCP_dom_sf"/>
</dbReference>
<comment type="function">
    <text evidence="10">Probable mitochondrial adenylate carrier that catalyzes the transport of ATP, ADP and AMP.</text>
</comment>
<evidence type="ECO:0000256" key="9">
    <source>
        <dbReference type="ARBA" id="ARBA00023136"/>
    </source>
</evidence>
<dbReference type="PROSITE" id="PS50920">
    <property type="entry name" value="SOLCAR"/>
    <property type="match status" value="3"/>
</dbReference>
<proteinExistence type="inferred from homology"/>
<gene>
    <name evidence="14" type="ORF">MIMGU_mgv1a007065mg</name>
</gene>
<keyword evidence="15" id="KW-1185">Reference proteome</keyword>
<sequence>MLHLEHQFRGLVAVSEDSPLNNLHSIGGLFLEESAPASLISLICPKKSAACATVSCSSRRSRRRGFIGDGRRRRRGGFLSVTVSSGDDGGGEEFSVSSVLGNGEGKSENEGECETLSFKEKNGTWNTANHLWAGAVAAMVSRTFVAPLERLKLEYIVRGERRNIVELIKSIAASQGLKGFWKGNFVNILRTAPFKAINFYAYDTYRKQLLNFSGNDETTNFERFVAGAAAGITATVLCIPMDTIRTVMVAPGGEALGGLIGAFRHMIHTEGFFSLYKGLVPSIISMAPSGAVFYGVYDILKSAYLHSPEGKKRLQHMKQQGDELNALEQLELGTLRTLIYGAVAGACAEAATYPFEVVRRQLQMQVRATKMGALQTCMKIVEQGGIQALYAGLIPSLLQVLPSAAISYLVYEFMKIVLKVE</sequence>
<dbReference type="GO" id="GO:0005743">
    <property type="term" value="C:mitochondrial inner membrane"/>
    <property type="evidence" value="ECO:0007669"/>
    <property type="project" value="UniProtKB-SubCell"/>
</dbReference>
<evidence type="ECO:0000256" key="5">
    <source>
        <dbReference type="ARBA" id="ARBA00022737"/>
    </source>
</evidence>
<dbReference type="STRING" id="4155.A0A022Q8S7"/>
<evidence type="ECO:0000313" key="15">
    <source>
        <dbReference type="Proteomes" id="UP000030748"/>
    </source>
</evidence>
<evidence type="ECO:0000256" key="10">
    <source>
        <dbReference type="ARBA" id="ARBA00054707"/>
    </source>
</evidence>
<keyword evidence="6" id="KW-0999">Mitochondrion inner membrane</keyword>
<keyword evidence="5" id="KW-0677">Repeat</keyword>
<dbReference type="AlphaFoldDB" id="A0A022Q8S7"/>
<dbReference type="EMBL" id="KI632147">
    <property type="protein sequence ID" value="EYU23979.1"/>
    <property type="molecule type" value="Genomic_DNA"/>
</dbReference>
<evidence type="ECO:0000256" key="1">
    <source>
        <dbReference type="ARBA" id="ARBA00004448"/>
    </source>
</evidence>
<dbReference type="PANTHER" id="PTHR24089">
    <property type="entry name" value="SOLUTE CARRIER FAMILY 25"/>
    <property type="match status" value="1"/>
</dbReference>
<dbReference type="Proteomes" id="UP000030748">
    <property type="component" value="Unassembled WGS sequence"/>
</dbReference>
<evidence type="ECO:0000256" key="2">
    <source>
        <dbReference type="ARBA" id="ARBA00006375"/>
    </source>
</evidence>
<feature type="region of interest" description="Disordered" evidence="13">
    <location>
        <begin position="83"/>
        <end position="111"/>
    </location>
</feature>
<dbReference type="GO" id="GO:0055085">
    <property type="term" value="P:transmembrane transport"/>
    <property type="evidence" value="ECO:0007669"/>
    <property type="project" value="InterPro"/>
</dbReference>
<evidence type="ECO:0000256" key="6">
    <source>
        <dbReference type="ARBA" id="ARBA00022792"/>
    </source>
</evidence>
<evidence type="ECO:0008006" key="16">
    <source>
        <dbReference type="Google" id="ProtNLM"/>
    </source>
</evidence>
<dbReference type="InterPro" id="IPR018108">
    <property type="entry name" value="MCP_transmembrane"/>
</dbReference>
<accession>A0A022Q8S7</accession>
<comment type="similarity">
    <text evidence="2 12">Belongs to the mitochondrial carrier (TC 2.A.29) family.</text>
</comment>
<dbReference type="PRINTS" id="PR00926">
    <property type="entry name" value="MITOCARRIER"/>
</dbReference>
<evidence type="ECO:0000256" key="11">
    <source>
        <dbReference type="PROSITE-ProRule" id="PRU00282"/>
    </source>
</evidence>
<comment type="subcellular location">
    <subcellularLocation>
        <location evidence="1">Mitochondrion inner membrane</location>
        <topology evidence="1">Multi-pass membrane protein</topology>
    </subcellularLocation>
</comment>
<evidence type="ECO:0000256" key="4">
    <source>
        <dbReference type="ARBA" id="ARBA00022692"/>
    </source>
</evidence>
<dbReference type="Gene3D" id="1.50.40.10">
    <property type="entry name" value="Mitochondrial carrier domain"/>
    <property type="match status" value="1"/>
</dbReference>
<reference evidence="14 15" key="1">
    <citation type="journal article" date="2013" name="Proc. Natl. Acad. Sci. U.S.A.">
        <title>Fine-scale variation in meiotic recombination in Mimulus inferred from population shotgun sequencing.</title>
        <authorList>
            <person name="Hellsten U."/>
            <person name="Wright K.M."/>
            <person name="Jenkins J."/>
            <person name="Shu S."/>
            <person name="Yuan Y."/>
            <person name="Wessler S.R."/>
            <person name="Schmutz J."/>
            <person name="Willis J.H."/>
            <person name="Rokhsar D.S."/>
        </authorList>
    </citation>
    <scope>NUCLEOTIDE SEQUENCE [LARGE SCALE GENOMIC DNA]</scope>
    <source>
        <strain evidence="15">cv. DUN x IM62</strain>
    </source>
</reference>
<feature type="repeat" description="Solcar" evidence="11">
    <location>
        <begin position="125"/>
        <end position="208"/>
    </location>
</feature>
<keyword evidence="3 12" id="KW-0813">Transport</keyword>
<dbReference type="KEGG" id="egt:105973092"/>
<dbReference type="Pfam" id="PF00153">
    <property type="entry name" value="Mito_carr"/>
    <property type="match status" value="3"/>
</dbReference>
<keyword evidence="4 11" id="KW-0812">Transmembrane</keyword>
<feature type="repeat" description="Solcar" evidence="11">
    <location>
        <begin position="218"/>
        <end position="303"/>
    </location>
</feature>
<protein>
    <recommendedName>
        <fullName evidence="16">Mitochondrial adenine nucleotide transporter BTL3</fullName>
    </recommendedName>
</protein>
<dbReference type="OrthoDB" id="270584at2759"/>
<evidence type="ECO:0000256" key="7">
    <source>
        <dbReference type="ARBA" id="ARBA00022989"/>
    </source>
</evidence>
<evidence type="ECO:0000256" key="8">
    <source>
        <dbReference type="ARBA" id="ARBA00023128"/>
    </source>
</evidence>
<evidence type="ECO:0000256" key="13">
    <source>
        <dbReference type="SAM" id="MobiDB-lite"/>
    </source>
</evidence>
<dbReference type="eggNOG" id="KOG0752">
    <property type="taxonomic scope" value="Eukaryota"/>
</dbReference>
<organism evidence="14 15">
    <name type="scientific">Erythranthe guttata</name>
    <name type="common">Yellow monkey flower</name>
    <name type="synonym">Mimulus guttatus</name>
    <dbReference type="NCBI Taxonomy" id="4155"/>
    <lineage>
        <taxon>Eukaryota</taxon>
        <taxon>Viridiplantae</taxon>
        <taxon>Streptophyta</taxon>
        <taxon>Embryophyta</taxon>
        <taxon>Tracheophyta</taxon>
        <taxon>Spermatophyta</taxon>
        <taxon>Magnoliopsida</taxon>
        <taxon>eudicotyledons</taxon>
        <taxon>Gunneridae</taxon>
        <taxon>Pentapetalae</taxon>
        <taxon>asterids</taxon>
        <taxon>lamiids</taxon>
        <taxon>Lamiales</taxon>
        <taxon>Phrymaceae</taxon>
        <taxon>Erythranthe</taxon>
    </lineage>
</organism>
<keyword evidence="7" id="KW-1133">Transmembrane helix</keyword>
<keyword evidence="8" id="KW-0496">Mitochondrion</keyword>
<name>A0A022Q8S7_ERYGU</name>
<keyword evidence="9 11" id="KW-0472">Membrane</keyword>
<evidence type="ECO:0000313" key="14">
    <source>
        <dbReference type="EMBL" id="EYU23979.1"/>
    </source>
</evidence>
<dbReference type="InterPro" id="IPR002067">
    <property type="entry name" value="MCP"/>
</dbReference>
<dbReference type="FunFam" id="1.50.40.10:FF:000098">
    <property type="entry name" value="Mitochondrial substrate carrier family protein"/>
    <property type="match status" value="1"/>
</dbReference>
<feature type="repeat" description="Solcar" evidence="11">
    <location>
        <begin position="332"/>
        <end position="417"/>
    </location>
</feature>
<evidence type="ECO:0000256" key="12">
    <source>
        <dbReference type="RuleBase" id="RU000488"/>
    </source>
</evidence>
<dbReference type="SUPFAM" id="SSF103506">
    <property type="entry name" value="Mitochondrial carrier"/>
    <property type="match status" value="1"/>
</dbReference>
<dbReference type="OMA" id="YDTYRNH"/>